<dbReference type="EMBL" id="JASBNA010000030">
    <property type="protein sequence ID" value="KAK7683608.1"/>
    <property type="molecule type" value="Genomic_DNA"/>
</dbReference>
<feature type="region of interest" description="Disordered" evidence="1">
    <location>
        <begin position="413"/>
        <end position="443"/>
    </location>
</feature>
<feature type="compositionally biased region" description="Polar residues" evidence="1">
    <location>
        <begin position="468"/>
        <end position="479"/>
    </location>
</feature>
<name>A0AAW0FRD1_9APHY</name>
<proteinExistence type="predicted"/>
<feature type="compositionally biased region" description="Low complexity" evidence="1">
    <location>
        <begin position="536"/>
        <end position="552"/>
    </location>
</feature>
<feature type="compositionally biased region" description="Polar residues" evidence="1">
    <location>
        <begin position="591"/>
        <end position="602"/>
    </location>
</feature>
<dbReference type="Proteomes" id="UP001385951">
    <property type="component" value="Unassembled WGS sequence"/>
</dbReference>
<accession>A0AAW0FRD1</accession>
<feature type="compositionally biased region" description="Polar residues" evidence="1">
    <location>
        <begin position="349"/>
        <end position="375"/>
    </location>
</feature>
<feature type="region of interest" description="Disordered" evidence="1">
    <location>
        <begin position="347"/>
        <end position="382"/>
    </location>
</feature>
<feature type="region of interest" description="Disordered" evidence="1">
    <location>
        <begin position="461"/>
        <end position="498"/>
    </location>
</feature>
<evidence type="ECO:0000313" key="2">
    <source>
        <dbReference type="EMBL" id="KAK7683608.1"/>
    </source>
</evidence>
<evidence type="ECO:0000313" key="3">
    <source>
        <dbReference type="Proteomes" id="UP001385951"/>
    </source>
</evidence>
<feature type="compositionally biased region" description="Basic and acidic residues" evidence="1">
    <location>
        <begin position="519"/>
        <end position="535"/>
    </location>
</feature>
<dbReference type="AlphaFoldDB" id="A0AAW0FRD1"/>
<organism evidence="2 3">
    <name type="scientific">Cerrena zonata</name>
    <dbReference type="NCBI Taxonomy" id="2478898"/>
    <lineage>
        <taxon>Eukaryota</taxon>
        <taxon>Fungi</taxon>
        <taxon>Dikarya</taxon>
        <taxon>Basidiomycota</taxon>
        <taxon>Agaricomycotina</taxon>
        <taxon>Agaricomycetes</taxon>
        <taxon>Polyporales</taxon>
        <taxon>Cerrenaceae</taxon>
        <taxon>Cerrena</taxon>
    </lineage>
</organism>
<gene>
    <name evidence="2" type="ORF">QCA50_013446</name>
</gene>
<keyword evidence="3" id="KW-1185">Reference proteome</keyword>
<feature type="compositionally biased region" description="Low complexity" evidence="1">
    <location>
        <begin position="417"/>
        <end position="432"/>
    </location>
</feature>
<feature type="region of interest" description="Disordered" evidence="1">
    <location>
        <begin position="519"/>
        <end position="552"/>
    </location>
</feature>
<feature type="compositionally biased region" description="Low complexity" evidence="1">
    <location>
        <begin position="480"/>
        <end position="490"/>
    </location>
</feature>
<evidence type="ECO:0000256" key="1">
    <source>
        <dbReference type="SAM" id="MobiDB-lite"/>
    </source>
</evidence>
<protein>
    <submittedName>
        <fullName evidence="2">Uncharacterized protein</fullName>
    </submittedName>
</protein>
<comment type="caution">
    <text evidence="2">The sequence shown here is derived from an EMBL/GenBank/DDBJ whole genome shotgun (WGS) entry which is preliminary data.</text>
</comment>
<reference evidence="2 3" key="1">
    <citation type="submission" date="2022-09" db="EMBL/GenBank/DDBJ databases">
        <authorList>
            <person name="Palmer J.M."/>
        </authorList>
    </citation>
    <scope>NUCLEOTIDE SEQUENCE [LARGE SCALE GENOMIC DNA]</scope>
    <source>
        <strain evidence="2 3">DSM 7382</strain>
    </source>
</reference>
<feature type="compositionally biased region" description="Low complexity" evidence="1">
    <location>
        <begin position="574"/>
        <end position="590"/>
    </location>
</feature>
<sequence>MRLPKLVSQLFHRRSKSDTVLTFTRTKPPPHTILTLSASTSWPYRNEGETDWIPPSLSGILASISTEPIPLATTMPLPTITLPSIPSADVSIIGSGWSVPWLVPSSSLGAGCSASNCQIGQDTAETPNPEVAALESALQMERNLHDETITENRQLTSHVTELQADLLKLRGELFSALKKSTDTSPSPNNNLLKTLGGENIRLRKFVSLMVSASAHKSILEIAFRRTLEGEDPEEAVVHALREDTGNISGILRTLLEPMIATKSPHDYLAQVQCTLKARRETRDWRKKTRFWKNNARQDGRHLDTVTPSVSALSDVVDQLSPERQDAVNKALGKLRQGTLSLLVEKHSITGPTPSTSSQENVKSLKSSRPPSSMASVPTPLSPLPESIEEVEAVPQVIEPLDSSEATNYSSETPLDISMLGSSNSNSGSASSLRSRRSSMRLSSSNLAPLASVTFRENHSIKSKRSFGSHRNSVSSSRGLTPSGSTSSQDSETSKRSARRRIKILAVSVSDQSIEEIERAATLKPSTEDNSSRHTSTDTANASASGSSSRVTSQASSVASDSVAPILSFNKRQSFSSISTSPPETPIKSSIASPNTLSPQVWTPTKGFRSPSAKTLTPKAHYSLTPKKSPSKLPVLRMTSIPRPSIRRLSLSSISKPVLMDTTNAGATASNRSIIPKRKGSNPPVSSVGKKAVMERNSGGMKAGKGKLVLSPKSTKGGEVGVKESRVGRYGVNAPR</sequence>
<feature type="region of interest" description="Disordered" evidence="1">
    <location>
        <begin position="694"/>
        <end position="735"/>
    </location>
</feature>
<feature type="region of interest" description="Disordered" evidence="1">
    <location>
        <begin position="574"/>
        <end position="630"/>
    </location>
</feature>